<sequence>MSIPLRTAYTAPVQSCTSSNVGIGSNAIVDLKLPGNLKEPRDRQGSKLLTNERMFSTHQLRTQDPLPNMNRLSSNQRTETLSSRGQEAIRSELLDSLGIARTMKPSASQDSFGKAMEARTLTSTIPQRFQSRNYKWELSFSSARNHSVLSNDEVAKLSLNGTNNFRWEQHR</sequence>
<accession>A0A448YWL6</accession>
<evidence type="ECO:0000313" key="1">
    <source>
        <dbReference type="EMBL" id="VEU34136.1"/>
    </source>
</evidence>
<gene>
    <name evidence="1" type="ORF">PSNMU_V1.4_AUG-EV-PASAV3_0008310</name>
</gene>
<reference evidence="1 2" key="1">
    <citation type="submission" date="2019-01" db="EMBL/GenBank/DDBJ databases">
        <authorList>
            <person name="Ferrante I. M."/>
        </authorList>
    </citation>
    <scope>NUCLEOTIDE SEQUENCE [LARGE SCALE GENOMIC DNA]</scope>
    <source>
        <strain evidence="1 2">B856</strain>
    </source>
</reference>
<keyword evidence="2" id="KW-1185">Reference proteome</keyword>
<evidence type="ECO:0000313" key="2">
    <source>
        <dbReference type="Proteomes" id="UP000291116"/>
    </source>
</evidence>
<dbReference type="Proteomes" id="UP000291116">
    <property type="component" value="Unassembled WGS sequence"/>
</dbReference>
<proteinExistence type="predicted"/>
<name>A0A448YWL6_9STRA</name>
<dbReference type="AlphaFoldDB" id="A0A448YWL6"/>
<organism evidence="1 2">
    <name type="scientific">Pseudo-nitzschia multistriata</name>
    <dbReference type="NCBI Taxonomy" id="183589"/>
    <lineage>
        <taxon>Eukaryota</taxon>
        <taxon>Sar</taxon>
        <taxon>Stramenopiles</taxon>
        <taxon>Ochrophyta</taxon>
        <taxon>Bacillariophyta</taxon>
        <taxon>Bacillariophyceae</taxon>
        <taxon>Bacillariophycidae</taxon>
        <taxon>Bacillariales</taxon>
        <taxon>Bacillariaceae</taxon>
        <taxon>Pseudo-nitzschia</taxon>
    </lineage>
</organism>
<dbReference type="EMBL" id="CAACVS010000019">
    <property type="protein sequence ID" value="VEU34136.1"/>
    <property type="molecule type" value="Genomic_DNA"/>
</dbReference>
<protein>
    <submittedName>
        <fullName evidence="1">Uncharacterized protein</fullName>
    </submittedName>
</protein>